<dbReference type="EC" id="1.-.-.-" evidence="3"/>
<evidence type="ECO:0000256" key="1">
    <source>
        <dbReference type="ARBA" id="ARBA00023002"/>
    </source>
</evidence>
<keyword evidence="1 3" id="KW-0560">Oxidoreductase</keyword>
<dbReference type="Pfam" id="PF00296">
    <property type="entry name" value="Bac_luciferase"/>
    <property type="match status" value="1"/>
</dbReference>
<evidence type="ECO:0000313" key="4">
    <source>
        <dbReference type="Proteomes" id="UP000460272"/>
    </source>
</evidence>
<dbReference type="PANTHER" id="PTHR43244">
    <property type="match status" value="1"/>
</dbReference>
<gene>
    <name evidence="3" type="ORF">EAS64_25205</name>
</gene>
<dbReference type="Proteomes" id="UP000460272">
    <property type="component" value="Unassembled WGS sequence"/>
</dbReference>
<accession>A0A6P2BTB7</accession>
<organism evidence="3 4">
    <name type="scientific">Trebonia kvetii</name>
    <dbReference type="NCBI Taxonomy" id="2480626"/>
    <lineage>
        <taxon>Bacteria</taxon>
        <taxon>Bacillati</taxon>
        <taxon>Actinomycetota</taxon>
        <taxon>Actinomycetes</taxon>
        <taxon>Streptosporangiales</taxon>
        <taxon>Treboniaceae</taxon>
        <taxon>Trebonia</taxon>
    </lineage>
</organism>
<dbReference type="InterPro" id="IPR036661">
    <property type="entry name" value="Luciferase-like_sf"/>
</dbReference>
<dbReference type="EMBL" id="RPFW01000005">
    <property type="protein sequence ID" value="TVZ02138.1"/>
    <property type="molecule type" value="Genomic_DNA"/>
</dbReference>
<sequence length="326" mass="34483">MREGAVARLGLTIPLKSGIDPADELAVLSAKGYTDFWTAETSRFDAFTPLAAAASAVPSAWLGTAVASAFARGPAMLAMSAAALSCLAPGRFLLGIGASSPVLARDWNAATYERPVERVRDTARFLRAALAGDLVDEEYDTFAVRRFRLEQPPERVPPLLIAALRPGMLRVAAAEGDGVVLNWLGASDVHTVKQVVGDRPLVAARVFVCCSEDSQVVRAAARRLIAGYLTVPGYAAFQRWLGREAALSPMWQLWDAGDRKGAAAAVPDEVVDDLIVHGTPAQCAAALHAYRRAGVDIPIVKFLPLDPAADPDHASAVAGSYAEGSR</sequence>
<evidence type="ECO:0000313" key="3">
    <source>
        <dbReference type="EMBL" id="TVZ02138.1"/>
    </source>
</evidence>
<dbReference type="Gene3D" id="3.20.20.30">
    <property type="entry name" value="Luciferase-like domain"/>
    <property type="match status" value="1"/>
</dbReference>
<dbReference type="InterPro" id="IPR050564">
    <property type="entry name" value="F420-G6PD/mer"/>
</dbReference>
<dbReference type="CDD" id="cd01097">
    <property type="entry name" value="Tetrahydromethanopterin_reductase"/>
    <property type="match status" value="1"/>
</dbReference>
<dbReference type="AlphaFoldDB" id="A0A6P2BTB7"/>
<evidence type="ECO:0000259" key="2">
    <source>
        <dbReference type="Pfam" id="PF00296"/>
    </source>
</evidence>
<feature type="domain" description="Luciferase-like" evidence="2">
    <location>
        <begin position="29"/>
        <end position="296"/>
    </location>
</feature>
<reference evidence="3 4" key="1">
    <citation type="submission" date="2018-11" db="EMBL/GenBank/DDBJ databases">
        <title>Trebonia kvetii gen.nov., sp.nov., a novel acidophilic actinobacterium, and proposal of the new actinobacterial family Treboniaceae fam. nov.</title>
        <authorList>
            <person name="Rapoport D."/>
            <person name="Sagova-Mareckova M."/>
            <person name="Sedlacek I."/>
            <person name="Provaznik J."/>
            <person name="Kralova S."/>
            <person name="Pavlinic D."/>
            <person name="Benes V."/>
            <person name="Kopecky J."/>
        </authorList>
    </citation>
    <scope>NUCLEOTIDE SEQUENCE [LARGE SCALE GENOMIC DNA]</scope>
    <source>
        <strain evidence="3 4">15Tr583</strain>
    </source>
</reference>
<comment type="caution">
    <text evidence="3">The sequence shown here is derived from an EMBL/GenBank/DDBJ whole genome shotgun (WGS) entry which is preliminary data.</text>
</comment>
<keyword evidence="4" id="KW-1185">Reference proteome</keyword>
<proteinExistence type="predicted"/>
<dbReference type="InterPro" id="IPR022526">
    <property type="entry name" value="F420_Rv3093c"/>
</dbReference>
<dbReference type="RefSeq" id="WP_145856862.1">
    <property type="nucleotide sequence ID" value="NZ_RPFW01000005.1"/>
</dbReference>
<name>A0A6P2BTB7_9ACTN</name>
<dbReference type="SUPFAM" id="SSF51679">
    <property type="entry name" value="Bacterial luciferase-like"/>
    <property type="match status" value="1"/>
</dbReference>
<protein>
    <submittedName>
        <fullName evidence="3">LLM class F420-dependent oxidoreductase</fullName>
        <ecNumber evidence="3">1.-.-.-</ecNumber>
    </submittedName>
</protein>
<dbReference type="PANTHER" id="PTHR43244:SF1">
    <property type="entry name" value="5,10-METHYLENETETRAHYDROMETHANOPTERIN REDUCTASE"/>
    <property type="match status" value="1"/>
</dbReference>
<dbReference type="GO" id="GO:0016705">
    <property type="term" value="F:oxidoreductase activity, acting on paired donors, with incorporation or reduction of molecular oxygen"/>
    <property type="evidence" value="ECO:0007669"/>
    <property type="project" value="InterPro"/>
</dbReference>
<dbReference type="OrthoDB" id="3457164at2"/>
<dbReference type="NCBIfam" id="TIGR03841">
    <property type="entry name" value="F420_Rv3093c"/>
    <property type="match status" value="1"/>
</dbReference>
<dbReference type="InterPro" id="IPR011251">
    <property type="entry name" value="Luciferase-like_dom"/>
</dbReference>